<reference evidence="1" key="1">
    <citation type="submission" date="2014-09" db="EMBL/GenBank/DDBJ databases">
        <authorList>
            <person name="Magalhaes I.L.F."/>
            <person name="Oliveira U."/>
            <person name="Santos F.R."/>
            <person name="Vidigal T.H.D.A."/>
            <person name="Brescovit A.D."/>
            <person name="Santos A.J."/>
        </authorList>
    </citation>
    <scope>NUCLEOTIDE SEQUENCE</scope>
    <source>
        <tissue evidence="1">Shoot tissue taken approximately 20 cm above the soil surface</tissue>
    </source>
</reference>
<protein>
    <submittedName>
        <fullName evidence="1">Uncharacterized protein</fullName>
    </submittedName>
</protein>
<sequence length="25" mass="2788">MVFAVSMVQCCLTQSFAAWKIHSTV</sequence>
<organism evidence="1">
    <name type="scientific">Arundo donax</name>
    <name type="common">Giant reed</name>
    <name type="synonym">Donax arundinaceus</name>
    <dbReference type="NCBI Taxonomy" id="35708"/>
    <lineage>
        <taxon>Eukaryota</taxon>
        <taxon>Viridiplantae</taxon>
        <taxon>Streptophyta</taxon>
        <taxon>Embryophyta</taxon>
        <taxon>Tracheophyta</taxon>
        <taxon>Spermatophyta</taxon>
        <taxon>Magnoliopsida</taxon>
        <taxon>Liliopsida</taxon>
        <taxon>Poales</taxon>
        <taxon>Poaceae</taxon>
        <taxon>PACMAD clade</taxon>
        <taxon>Arundinoideae</taxon>
        <taxon>Arundineae</taxon>
        <taxon>Arundo</taxon>
    </lineage>
</organism>
<dbReference type="EMBL" id="GBRH01197110">
    <property type="protein sequence ID" value="JAE00786.1"/>
    <property type="molecule type" value="Transcribed_RNA"/>
</dbReference>
<accession>A0A0A9ESC1</accession>
<reference evidence="1" key="2">
    <citation type="journal article" date="2015" name="Data Brief">
        <title>Shoot transcriptome of the giant reed, Arundo donax.</title>
        <authorList>
            <person name="Barrero R.A."/>
            <person name="Guerrero F.D."/>
            <person name="Moolhuijzen P."/>
            <person name="Goolsby J.A."/>
            <person name="Tidwell J."/>
            <person name="Bellgard S.E."/>
            <person name="Bellgard M.I."/>
        </authorList>
    </citation>
    <scope>NUCLEOTIDE SEQUENCE</scope>
    <source>
        <tissue evidence="1">Shoot tissue taken approximately 20 cm above the soil surface</tissue>
    </source>
</reference>
<dbReference type="AlphaFoldDB" id="A0A0A9ESC1"/>
<evidence type="ECO:0000313" key="1">
    <source>
        <dbReference type="EMBL" id="JAE00786.1"/>
    </source>
</evidence>
<proteinExistence type="predicted"/>
<name>A0A0A9ESC1_ARUDO</name>